<keyword evidence="7" id="KW-0503">Monooxygenase</keyword>
<dbReference type="PROSITE" id="PS00086">
    <property type="entry name" value="CYTOCHROME_P450"/>
    <property type="match status" value="1"/>
</dbReference>
<name>A0A3S3NQG7_9MAGN</name>
<dbReference type="GO" id="GO:0004497">
    <property type="term" value="F:monooxygenase activity"/>
    <property type="evidence" value="ECO:0007669"/>
    <property type="project" value="UniProtKB-KW"/>
</dbReference>
<comment type="cofactor">
    <cofactor evidence="6">
        <name>heme</name>
        <dbReference type="ChEBI" id="CHEBI:30413"/>
    </cofactor>
</comment>
<dbReference type="Proteomes" id="UP000283530">
    <property type="component" value="Unassembled WGS sequence"/>
</dbReference>
<sequence>MDFSTFLFGWLPYLLLVVLSLLSFSFFNKKNNNIRPKVPPSPPGLPILGNLHQLGEVTHHSLWLLSKQYGPLMYLKLGKVPTIVASSARMAREVLKIHDKECCSRPAFISWITYSYDLVDIAFSPYNEHWKEMRKICFHEILNAKRVQSYRYIREEEVEKMVESISLSCGHSSEPVNMSAGILSFFYHVICRVLFGGSYQEGNESEKAKIHGIIDEGRNLMGGFFVADYFPHMWWLDAVTGVHRRLRRNFLEYDSLYERIIEDHLDPKRLKPEEEDFLDVLLQLQKDSDLSRDNIKAILMNLILGASDTSAAIVSWGMLELMRNPRAMKKVQEEVRRVVGKKGKVREMDLSELSYLKLVVKEILRLHPSGPLLVPRETLTHCKIDEFDVLPKTRILVNAWAVMRDPEYWEDPHEFIPERFTNSSLDGKGHDFEYIPFGSGRRGCPGINFAFMTLHLSLANLLYFFNWELPNGIKKEDLDVSEKPGLTVVPKHPVSLVPIKYDFIPKVPPSPPGLPIMGNLHQLGEVTHHSLWLLSKQYGPLMYLKLGKVPTIVASSARMAREVLKIHDKECCSRPAFISLITYSYDLVDIAFSPYNEHWKEMRKICFHEILNAKRVQSYCYIREEEVEKMVESISLSCGHSSEPVNMSVGILSFFYHVICRVLFGGSYQEGNESEKAKN</sequence>
<dbReference type="GO" id="GO:0016705">
    <property type="term" value="F:oxidoreductase activity, acting on paired donors, with incorporation or reduction of molecular oxygen"/>
    <property type="evidence" value="ECO:0007669"/>
    <property type="project" value="InterPro"/>
</dbReference>
<keyword evidence="3 6" id="KW-0479">Metal-binding</keyword>
<proteinExistence type="inferred from homology"/>
<dbReference type="AlphaFoldDB" id="A0A3S3NQG7"/>
<comment type="caution">
    <text evidence="9">The sequence shown here is derived from an EMBL/GenBank/DDBJ whole genome shotgun (WGS) entry which is preliminary data.</text>
</comment>
<dbReference type="PANTHER" id="PTHR47955:SF8">
    <property type="entry name" value="CYTOCHROME P450 71D11-LIKE"/>
    <property type="match status" value="1"/>
</dbReference>
<evidence type="ECO:0000313" key="9">
    <source>
        <dbReference type="EMBL" id="RWR73208.1"/>
    </source>
</evidence>
<keyword evidence="8" id="KW-0472">Membrane</keyword>
<evidence type="ECO:0000256" key="3">
    <source>
        <dbReference type="ARBA" id="ARBA00022723"/>
    </source>
</evidence>
<feature type="binding site" description="axial binding residue" evidence="6">
    <location>
        <position position="444"/>
    </location>
    <ligand>
        <name>heme</name>
        <dbReference type="ChEBI" id="CHEBI:30413"/>
    </ligand>
    <ligandPart>
        <name>Fe</name>
        <dbReference type="ChEBI" id="CHEBI:18248"/>
    </ligandPart>
</feature>
<evidence type="ECO:0000256" key="7">
    <source>
        <dbReference type="RuleBase" id="RU000461"/>
    </source>
</evidence>
<dbReference type="STRING" id="337451.A0A3S3NQG7"/>
<evidence type="ECO:0000256" key="5">
    <source>
        <dbReference type="ARBA" id="ARBA00023004"/>
    </source>
</evidence>
<dbReference type="PRINTS" id="PR00463">
    <property type="entry name" value="EP450I"/>
</dbReference>
<dbReference type="InterPro" id="IPR001128">
    <property type="entry name" value="Cyt_P450"/>
</dbReference>
<evidence type="ECO:0000256" key="6">
    <source>
        <dbReference type="PIRSR" id="PIRSR602401-1"/>
    </source>
</evidence>
<dbReference type="GO" id="GO:0020037">
    <property type="term" value="F:heme binding"/>
    <property type="evidence" value="ECO:0007669"/>
    <property type="project" value="InterPro"/>
</dbReference>
<comment type="similarity">
    <text evidence="1 7">Belongs to the cytochrome P450 family.</text>
</comment>
<evidence type="ECO:0000256" key="8">
    <source>
        <dbReference type="SAM" id="Phobius"/>
    </source>
</evidence>
<keyword evidence="5 6" id="KW-0408">Iron</keyword>
<feature type="transmembrane region" description="Helical" evidence="8">
    <location>
        <begin position="298"/>
        <end position="319"/>
    </location>
</feature>
<accession>A0A3S3NQG7</accession>
<dbReference type="PRINTS" id="PR00385">
    <property type="entry name" value="P450"/>
</dbReference>
<gene>
    <name evidence="9" type="ORF">CKAN_00146600</name>
</gene>
<dbReference type="InterPro" id="IPR017972">
    <property type="entry name" value="Cyt_P450_CS"/>
</dbReference>
<dbReference type="Gene3D" id="1.10.630.10">
    <property type="entry name" value="Cytochrome P450"/>
    <property type="match status" value="2"/>
</dbReference>
<evidence type="ECO:0000256" key="4">
    <source>
        <dbReference type="ARBA" id="ARBA00023002"/>
    </source>
</evidence>
<dbReference type="InterPro" id="IPR036396">
    <property type="entry name" value="Cyt_P450_sf"/>
</dbReference>
<dbReference type="GO" id="GO:0005506">
    <property type="term" value="F:iron ion binding"/>
    <property type="evidence" value="ECO:0007669"/>
    <property type="project" value="InterPro"/>
</dbReference>
<dbReference type="SUPFAM" id="SSF48264">
    <property type="entry name" value="Cytochrome P450"/>
    <property type="match status" value="2"/>
</dbReference>
<evidence type="ECO:0000256" key="1">
    <source>
        <dbReference type="ARBA" id="ARBA00010617"/>
    </source>
</evidence>
<dbReference type="PANTHER" id="PTHR47955">
    <property type="entry name" value="CYTOCHROME P450 FAMILY 71 PROTEIN"/>
    <property type="match status" value="1"/>
</dbReference>
<dbReference type="OrthoDB" id="2789670at2759"/>
<keyword evidence="8" id="KW-1133">Transmembrane helix</keyword>
<dbReference type="Pfam" id="PF00067">
    <property type="entry name" value="p450"/>
    <property type="match status" value="2"/>
</dbReference>
<keyword evidence="8" id="KW-0812">Transmembrane</keyword>
<keyword evidence="4 7" id="KW-0560">Oxidoreductase</keyword>
<protein>
    <submittedName>
        <fullName evidence="9">Cytochrome P450 71B36</fullName>
    </submittedName>
</protein>
<keyword evidence="10" id="KW-1185">Reference proteome</keyword>
<organism evidence="9 10">
    <name type="scientific">Cinnamomum micranthum f. kanehirae</name>
    <dbReference type="NCBI Taxonomy" id="337451"/>
    <lineage>
        <taxon>Eukaryota</taxon>
        <taxon>Viridiplantae</taxon>
        <taxon>Streptophyta</taxon>
        <taxon>Embryophyta</taxon>
        <taxon>Tracheophyta</taxon>
        <taxon>Spermatophyta</taxon>
        <taxon>Magnoliopsida</taxon>
        <taxon>Magnoliidae</taxon>
        <taxon>Laurales</taxon>
        <taxon>Lauraceae</taxon>
        <taxon>Cinnamomum</taxon>
    </lineage>
</organism>
<dbReference type="FunFam" id="1.10.630.10:FF:000011">
    <property type="entry name" value="Cytochrome P450 83B1"/>
    <property type="match status" value="1"/>
</dbReference>
<feature type="transmembrane region" description="Helical" evidence="8">
    <location>
        <begin position="6"/>
        <end position="27"/>
    </location>
</feature>
<evidence type="ECO:0000313" key="10">
    <source>
        <dbReference type="Proteomes" id="UP000283530"/>
    </source>
</evidence>
<dbReference type="EMBL" id="QPKB01000001">
    <property type="protein sequence ID" value="RWR73208.1"/>
    <property type="molecule type" value="Genomic_DNA"/>
</dbReference>
<evidence type="ECO:0000256" key="2">
    <source>
        <dbReference type="ARBA" id="ARBA00022617"/>
    </source>
</evidence>
<keyword evidence="2 6" id="KW-0349">Heme</keyword>
<reference evidence="9 10" key="1">
    <citation type="journal article" date="2019" name="Nat. Plants">
        <title>Stout camphor tree genome fills gaps in understanding of flowering plant genome evolution.</title>
        <authorList>
            <person name="Chaw S.M."/>
            <person name="Liu Y.C."/>
            <person name="Wu Y.W."/>
            <person name="Wang H.Y."/>
            <person name="Lin C.I."/>
            <person name="Wu C.S."/>
            <person name="Ke H.M."/>
            <person name="Chang L.Y."/>
            <person name="Hsu C.Y."/>
            <person name="Yang H.T."/>
            <person name="Sudianto E."/>
            <person name="Hsu M.H."/>
            <person name="Wu K.P."/>
            <person name="Wang L.N."/>
            <person name="Leebens-Mack J.H."/>
            <person name="Tsai I.J."/>
        </authorList>
    </citation>
    <scope>NUCLEOTIDE SEQUENCE [LARGE SCALE GENOMIC DNA]</scope>
    <source>
        <strain evidence="10">cv. Chaw 1501</strain>
        <tissue evidence="9">Young leaves</tissue>
    </source>
</reference>
<dbReference type="CDD" id="cd11072">
    <property type="entry name" value="CYP71-like"/>
    <property type="match status" value="1"/>
</dbReference>
<dbReference type="InterPro" id="IPR002401">
    <property type="entry name" value="Cyt_P450_E_grp-I"/>
</dbReference>